<evidence type="ECO:0000256" key="4">
    <source>
        <dbReference type="ARBA" id="ARBA00022989"/>
    </source>
</evidence>
<evidence type="ECO:0000256" key="5">
    <source>
        <dbReference type="ARBA" id="ARBA00023136"/>
    </source>
</evidence>
<organism evidence="7 9">
    <name type="scientific">Ligilactobacillus acidipiscis</name>
    <dbReference type="NCBI Taxonomy" id="89059"/>
    <lineage>
        <taxon>Bacteria</taxon>
        <taxon>Bacillati</taxon>
        <taxon>Bacillota</taxon>
        <taxon>Bacilli</taxon>
        <taxon>Lactobacillales</taxon>
        <taxon>Lactobacillaceae</taxon>
        <taxon>Ligilactobacillus</taxon>
    </lineage>
</organism>
<keyword evidence="4 6" id="KW-1133">Transmembrane helix</keyword>
<dbReference type="PANTHER" id="PTHR23291">
    <property type="entry name" value="BAX INHIBITOR-RELATED"/>
    <property type="match status" value="1"/>
</dbReference>
<dbReference type="EMBL" id="LT630287">
    <property type="protein sequence ID" value="SFV40389.1"/>
    <property type="molecule type" value="Genomic_DNA"/>
</dbReference>
<evidence type="ECO:0000313" key="8">
    <source>
        <dbReference type="EMBL" id="SFV40389.1"/>
    </source>
</evidence>
<keyword evidence="5 6" id="KW-0472">Membrane</keyword>
<dbReference type="CDD" id="cd10432">
    <property type="entry name" value="BI-1-like_bacterial"/>
    <property type="match status" value="1"/>
</dbReference>
<evidence type="ECO:0000256" key="2">
    <source>
        <dbReference type="ARBA" id="ARBA00010350"/>
    </source>
</evidence>
<feature type="transmembrane region" description="Helical" evidence="6">
    <location>
        <begin position="23"/>
        <end position="44"/>
    </location>
</feature>
<dbReference type="Proteomes" id="UP000051491">
    <property type="component" value="Unassembled WGS sequence"/>
</dbReference>
<protein>
    <submittedName>
        <fullName evidence="7 8">Integral membrane protein</fullName>
    </submittedName>
</protein>
<comment type="similarity">
    <text evidence="2 6">Belongs to the BI1 family.</text>
</comment>
<feature type="transmembrane region" description="Helical" evidence="6">
    <location>
        <begin position="85"/>
        <end position="106"/>
    </location>
</feature>
<feature type="transmembrane region" description="Helical" evidence="6">
    <location>
        <begin position="143"/>
        <end position="160"/>
    </location>
</feature>
<dbReference type="EMBL" id="JQBK01000068">
    <property type="protein sequence ID" value="KRN81450.1"/>
    <property type="molecule type" value="Genomic_DNA"/>
</dbReference>
<dbReference type="GeneID" id="95349072"/>
<evidence type="ECO:0000256" key="1">
    <source>
        <dbReference type="ARBA" id="ARBA00004141"/>
    </source>
</evidence>
<accession>A0A0R2K4H7</accession>
<dbReference type="Proteomes" id="UP000190935">
    <property type="component" value="Chromosome I"/>
</dbReference>
<name>A0A0R2K4H7_9LACO</name>
<dbReference type="AlphaFoldDB" id="A0A0R2K4H7"/>
<feature type="transmembrane region" description="Helical" evidence="6">
    <location>
        <begin position="166"/>
        <end position="183"/>
    </location>
</feature>
<dbReference type="PATRIC" id="fig|89059.3.peg.2003"/>
<dbReference type="Pfam" id="PF01027">
    <property type="entry name" value="Bax1-I"/>
    <property type="match status" value="1"/>
</dbReference>
<dbReference type="InterPro" id="IPR006214">
    <property type="entry name" value="Bax_inhibitor_1-related"/>
</dbReference>
<reference evidence="7 9" key="1">
    <citation type="journal article" date="2015" name="Genome Announc.">
        <title>Expanding the biotechnology potential of lactobacilli through comparative genomics of 213 strains and associated genera.</title>
        <authorList>
            <person name="Sun Z."/>
            <person name="Harris H.M."/>
            <person name="McCann A."/>
            <person name="Guo C."/>
            <person name="Argimon S."/>
            <person name="Zhang W."/>
            <person name="Yang X."/>
            <person name="Jeffery I.B."/>
            <person name="Cooney J.C."/>
            <person name="Kagawa T.F."/>
            <person name="Liu W."/>
            <person name="Song Y."/>
            <person name="Salvetti E."/>
            <person name="Wrobel A."/>
            <person name="Rasinkangas P."/>
            <person name="Parkhill J."/>
            <person name="Rea M.C."/>
            <person name="O'Sullivan O."/>
            <person name="Ritari J."/>
            <person name="Douillard F.P."/>
            <person name="Paul Ross R."/>
            <person name="Yang R."/>
            <person name="Briner A.E."/>
            <person name="Felis G.E."/>
            <person name="de Vos W.M."/>
            <person name="Barrangou R."/>
            <person name="Klaenhammer T.R."/>
            <person name="Caufield P.W."/>
            <person name="Cui Y."/>
            <person name="Zhang H."/>
            <person name="O'Toole P.W."/>
        </authorList>
    </citation>
    <scope>NUCLEOTIDE SEQUENCE [LARGE SCALE GENOMIC DNA]</scope>
    <source>
        <strain evidence="7 9">DSM 15353</strain>
    </source>
</reference>
<proteinExistence type="inferred from homology"/>
<evidence type="ECO:0000256" key="3">
    <source>
        <dbReference type="ARBA" id="ARBA00022692"/>
    </source>
</evidence>
<reference evidence="10" key="2">
    <citation type="submission" date="2016-11" db="EMBL/GenBank/DDBJ databases">
        <authorList>
            <person name="Papadimitriou K."/>
        </authorList>
    </citation>
    <scope>NUCLEOTIDE SEQUENCE [LARGE SCALE GENOMIC DNA]</scope>
    <source>
        <strain evidence="10">ACA-DC 1533</strain>
    </source>
</reference>
<feature type="transmembrane region" description="Helical" evidence="6">
    <location>
        <begin position="112"/>
        <end position="131"/>
    </location>
</feature>
<dbReference type="PANTHER" id="PTHR23291:SF50">
    <property type="entry name" value="PROTEIN LIFEGUARD 4"/>
    <property type="match status" value="1"/>
</dbReference>
<feature type="transmembrane region" description="Helical" evidence="6">
    <location>
        <begin position="56"/>
        <end position="73"/>
    </location>
</feature>
<sequence length="234" mass="25505">MNNSNQTYAAGEGGLNRFFTKMYGFMAGAVAFSALIAYLCATTFQMSVLNFFGTHRFAFFALFAIQLVMVFGVSFKPGRSAVSSIVMLFAFAGIEGLFLSTILMVYDISHVAMAFVAAATEFVVLAIFGATTKKDLSGFGKQALAALIALILVTFINIFLQSPMISYIFSFVGVIIFTILTAWDSQNFKNMYLQFGDQVNTTSLAVSGALQLYLDFINIFIQLLTIFSGGSSRD</sequence>
<evidence type="ECO:0000313" key="10">
    <source>
        <dbReference type="Proteomes" id="UP000190935"/>
    </source>
</evidence>
<gene>
    <name evidence="7" type="ORF">IV43_GL001885</name>
    <name evidence="8" type="ORF">LAC1533_0969</name>
</gene>
<evidence type="ECO:0000313" key="7">
    <source>
        <dbReference type="EMBL" id="KRN81450.1"/>
    </source>
</evidence>
<evidence type="ECO:0000256" key="6">
    <source>
        <dbReference type="RuleBase" id="RU004379"/>
    </source>
</evidence>
<keyword evidence="3 6" id="KW-0812">Transmembrane</keyword>
<dbReference type="RefSeq" id="WP_010496373.1">
    <property type="nucleotide sequence ID" value="NZ_CP173417.1"/>
</dbReference>
<dbReference type="GO" id="GO:0016020">
    <property type="term" value="C:membrane"/>
    <property type="evidence" value="ECO:0007669"/>
    <property type="project" value="UniProtKB-SubCell"/>
</dbReference>
<feature type="transmembrane region" description="Helical" evidence="6">
    <location>
        <begin position="204"/>
        <end position="227"/>
    </location>
</feature>
<comment type="subcellular location">
    <subcellularLocation>
        <location evidence="1">Membrane</location>
        <topology evidence="1">Multi-pass membrane protein</topology>
    </subcellularLocation>
</comment>
<dbReference type="KEGG" id="laca:LAC1533_0969"/>
<evidence type="ECO:0000313" key="9">
    <source>
        <dbReference type="Proteomes" id="UP000051491"/>
    </source>
</evidence>
<dbReference type="OrthoDB" id="9793828at2"/>
<reference evidence="8" key="3">
    <citation type="submission" date="2016-11" db="EMBL/GenBank/DDBJ databases">
        <authorList>
            <person name="Jaros S."/>
            <person name="Januszkiewicz K."/>
            <person name="Wedrychowicz H."/>
        </authorList>
    </citation>
    <scope>NUCLEOTIDE SEQUENCE [LARGE SCALE GENOMIC DNA]</scope>
    <source>
        <strain evidence="8">ACA-DC 1533</strain>
    </source>
</reference>
<dbReference type="STRING" id="89059.LAC1533_0969"/>